<dbReference type="PANTHER" id="PTHR30435:SF18">
    <property type="entry name" value="FLAGELLAR BASAL-BODY ROD PROTEIN FLGF"/>
    <property type="match status" value="1"/>
</dbReference>
<evidence type="ECO:0000313" key="11">
    <source>
        <dbReference type="Proteomes" id="UP000448575"/>
    </source>
</evidence>
<evidence type="ECO:0000256" key="3">
    <source>
        <dbReference type="ARBA" id="ARBA00023143"/>
    </source>
</evidence>
<dbReference type="EMBL" id="WWCJ01000004">
    <property type="protein sequence ID" value="MYN01860.1"/>
    <property type="molecule type" value="Genomic_DNA"/>
</dbReference>
<evidence type="ECO:0000259" key="7">
    <source>
        <dbReference type="Pfam" id="PF00460"/>
    </source>
</evidence>
<evidence type="ECO:0000256" key="1">
    <source>
        <dbReference type="ARBA" id="ARBA00004117"/>
    </source>
</evidence>
<dbReference type="InterPro" id="IPR010930">
    <property type="entry name" value="Flg_bb/hook_C_dom"/>
</dbReference>
<keyword evidence="3 6" id="KW-0975">Bacterial flagellum</keyword>
<sequence>MDRLIYTAATGARHLLEQQATTSNNLANATTTGFRAQLDSFRAVPVVADGLPTRTFVVDNTVGSDFRQGAMQTTGRPLDVALRGDGFIAVQSADGSEAYTRNGSLKVSENGLLQTAAGLTLVGENGPIAIPPDAQVAIGSDGTVSAIDTTQTQPGPSNVLGRIKLVNPETRGLVRGDDGLFRQQSGLPADVDQGVRLVDGTLEGSNVNAIDAMVNMISLARSFETQMSLLKNAENNAAKATQILALN</sequence>
<organism evidence="10 11">
    <name type="scientific">Pseudoduganella guangdongensis</name>
    <dbReference type="NCBI Taxonomy" id="2692179"/>
    <lineage>
        <taxon>Bacteria</taxon>
        <taxon>Pseudomonadati</taxon>
        <taxon>Pseudomonadota</taxon>
        <taxon>Betaproteobacteria</taxon>
        <taxon>Burkholderiales</taxon>
        <taxon>Oxalobacteraceae</taxon>
        <taxon>Telluria group</taxon>
        <taxon>Pseudoduganella</taxon>
    </lineage>
</organism>
<dbReference type="InterPro" id="IPR012836">
    <property type="entry name" value="FlgF"/>
</dbReference>
<dbReference type="PANTHER" id="PTHR30435">
    <property type="entry name" value="FLAGELLAR PROTEIN"/>
    <property type="match status" value="1"/>
</dbReference>
<comment type="subunit">
    <text evidence="4 6">The basal body constitutes a major portion of the flagellar organelle and consists of five rings (E,L,P,S, and M) mounted on a central rod. The rod consists of about 26 subunits of FlgG in the distal portion, and FlgB, FlgC and FlgF are thought to build up the proximal portion of the rod with about 6 subunits each.</text>
</comment>
<feature type="domain" description="Flagellar basal body rod protein N-terminal" evidence="7">
    <location>
        <begin position="5"/>
        <end position="35"/>
    </location>
</feature>
<feature type="domain" description="Flagellar basal-body/hook protein C-terminal" evidence="8">
    <location>
        <begin position="199"/>
        <end position="243"/>
    </location>
</feature>
<evidence type="ECO:0000259" key="9">
    <source>
        <dbReference type="Pfam" id="PF22692"/>
    </source>
</evidence>
<keyword evidence="10" id="KW-0966">Cell projection</keyword>
<evidence type="ECO:0000313" key="10">
    <source>
        <dbReference type="EMBL" id="MYN01860.1"/>
    </source>
</evidence>
<dbReference type="GO" id="GO:0030694">
    <property type="term" value="C:bacterial-type flagellum basal body, rod"/>
    <property type="evidence" value="ECO:0007669"/>
    <property type="project" value="UniProtKB-UniRule"/>
</dbReference>
<dbReference type="NCBIfam" id="NF009280">
    <property type="entry name" value="PRK12640.1"/>
    <property type="match status" value="1"/>
</dbReference>
<keyword evidence="10" id="KW-0282">Flagellum</keyword>
<evidence type="ECO:0000259" key="8">
    <source>
        <dbReference type="Pfam" id="PF06429"/>
    </source>
</evidence>
<comment type="subcellular location">
    <subcellularLocation>
        <location evidence="1 6">Bacterial flagellum basal body</location>
    </subcellularLocation>
</comment>
<dbReference type="NCBIfam" id="TIGR02490">
    <property type="entry name" value="flgF"/>
    <property type="match status" value="1"/>
</dbReference>
<protein>
    <recommendedName>
        <fullName evidence="5 6">Flagellar basal-body rod protein FlgF</fullName>
    </recommendedName>
</protein>
<name>A0A6N9HEL3_9BURK</name>
<evidence type="ECO:0000256" key="4">
    <source>
        <dbReference type="ARBA" id="ARBA00038560"/>
    </source>
</evidence>
<dbReference type="Pfam" id="PF00460">
    <property type="entry name" value="Flg_bb_rod"/>
    <property type="match status" value="1"/>
</dbReference>
<dbReference type="Proteomes" id="UP000448575">
    <property type="component" value="Unassembled WGS sequence"/>
</dbReference>
<dbReference type="AlphaFoldDB" id="A0A6N9HEL3"/>
<evidence type="ECO:0000256" key="2">
    <source>
        <dbReference type="ARBA" id="ARBA00009677"/>
    </source>
</evidence>
<dbReference type="NCBIfam" id="TIGR03506">
    <property type="entry name" value="FlgEFG_subfam"/>
    <property type="match status" value="1"/>
</dbReference>
<dbReference type="InterPro" id="IPR020013">
    <property type="entry name" value="Flagellar_FlgE/F/G"/>
</dbReference>
<dbReference type="GO" id="GO:0071978">
    <property type="term" value="P:bacterial-type flagellum-dependent swarming motility"/>
    <property type="evidence" value="ECO:0007669"/>
    <property type="project" value="TreeGrafter"/>
</dbReference>
<dbReference type="RefSeq" id="WP_161024861.1">
    <property type="nucleotide sequence ID" value="NZ_WWCJ01000004.1"/>
</dbReference>
<evidence type="ECO:0000256" key="5">
    <source>
        <dbReference type="ARBA" id="ARBA00040228"/>
    </source>
</evidence>
<dbReference type="InterPro" id="IPR037925">
    <property type="entry name" value="FlgE/F/G-like"/>
</dbReference>
<dbReference type="Pfam" id="PF06429">
    <property type="entry name" value="Flg_bbr_C"/>
    <property type="match status" value="1"/>
</dbReference>
<dbReference type="SUPFAM" id="SSF117143">
    <property type="entry name" value="Flagellar hook protein flgE"/>
    <property type="match status" value="1"/>
</dbReference>
<accession>A0A6N9HEL3</accession>
<dbReference type="InterPro" id="IPR053967">
    <property type="entry name" value="LlgE_F_G-like_D1"/>
</dbReference>
<feature type="domain" description="Flagellar hook protein FlgE/F/G-like D1" evidence="9">
    <location>
        <begin position="81"/>
        <end position="146"/>
    </location>
</feature>
<dbReference type="Pfam" id="PF22692">
    <property type="entry name" value="LlgE_F_G_D1"/>
    <property type="match status" value="1"/>
</dbReference>
<comment type="caution">
    <text evidence="10">The sequence shown here is derived from an EMBL/GenBank/DDBJ whole genome shotgun (WGS) entry which is preliminary data.</text>
</comment>
<gene>
    <name evidence="10" type="primary">flgF</name>
    <name evidence="10" type="ORF">GTP41_07075</name>
</gene>
<keyword evidence="11" id="KW-1185">Reference proteome</keyword>
<proteinExistence type="inferred from homology"/>
<comment type="similarity">
    <text evidence="2 6">Belongs to the flagella basal body rod proteins family.</text>
</comment>
<dbReference type="InterPro" id="IPR001444">
    <property type="entry name" value="Flag_bb_rod_N"/>
</dbReference>
<keyword evidence="10" id="KW-0969">Cilium</keyword>
<evidence type="ECO:0000256" key="6">
    <source>
        <dbReference type="RuleBase" id="RU362116"/>
    </source>
</evidence>
<reference evidence="10 11" key="1">
    <citation type="submission" date="2019-12" db="EMBL/GenBank/DDBJ databases">
        <title>Novel species isolated from a subtropical stream in China.</title>
        <authorList>
            <person name="Lu H."/>
        </authorList>
    </citation>
    <scope>NUCLEOTIDE SEQUENCE [LARGE SCALE GENOMIC DNA]</scope>
    <source>
        <strain evidence="10 11">DS3</strain>
    </source>
</reference>